<proteinExistence type="predicted"/>
<evidence type="ECO:0000313" key="2">
    <source>
        <dbReference type="EMBL" id="RDY04992.1"/>
    </source>
</evidence>
<dbReference type="OrthoDB" id="1750196at2759"/>
<evidence type="ECO:0000313" key="3">
    <source>
        <dbReference type="Proteomes" id="UP000257109"/>
    </source>
</evidence>
<gene>
    <name evidence="2" type="ORF">CR513_11222</name>
</gene>
<evidence type="ECO:0008006" key="4">
    <source>
        <dbReference type="Google" id="ProtNLM"/>
    </source>
</evidence>
<name>A0A371HQG1_MUCPR</name>
<dbReference type="PANTHER" id="PTHR33223:SF8">
    <property type="entry name" value="OS04G0172440 PROTEIN"/>
    <property type="match status" value="1"/>
</dbReference>
<comment type="caution">
    <text evidence="2">The sequence shown here is derived from an EMBL/GenBank/DDBJ whole genome shotgun (WGS) entry which is preliminary data.</text>
</comment>
<feature type="non-terminal residue" evidence="2">
    <location>
        <position position="1"/>
    </location>
</feature>
<accession>A0A371HQG1</accession>
<dbReference type="Proteomes" id="UP000257109">
    <property type="component" value="Unassembled WGS sequence"/>
</dbReference>
<dbReference type="AlphaFoldDB" id="A0A371HQG1"/>
<dbReference type="PANTHER" id="PTHR33223">
    <property type="entry name" value="CCHC-TYPE DOMAIN-CONTAINING PROTEIN"/>
    <property type="match status" value="1"/>
</dbReference>
<protein>
    <recommendedName>
        <fullName evidence="4">Retrotransposon gag domain-containing protein</fullName>
    </recommendedName>
</protein>
<sequence>KSTNGLDPRDAGVNAKPQLGGNRVASSHSLPSHLKPNSTAKPLLHSTPCSSHAPSGLDALEGTKQSDFDAADLCLLPDIVVPPKFELPTFDKYGGTTCPKSHLTMYCWKMAQGFLNQYKYNIDMASDRSQLQNMAKGEWEAFKGYIQRWRELAARI</sequence>
<organism evidence="2 3">
    <name type="scientific">Mucuna pruriens</name>
    <name type="common">Velvet bean</name>
    <name type="synonym">Dolichos pruriens</name>
    <dbReference type="NCBI Taxonomy" id="157652"/>
    <lineage>
        <taxon>Eukaryota</taxon>
        <taxon>Viridiplantae</taxon>
        <taxon>Streptophyta</taxon>
        <taxon>Embryophyta</taxon>
        <taxon>Tracheophyta</taxon>
        <taxon>Spermatophyta</taxon>
        <taxon>Magnoliopsida</taxon>
        <taxon>eudicotyledons</taxon>
        <taxon>Gunneridae</taxon>
        <taxon>Pentapetalae</taxon>
        <taxon>rosids</taxon>
        <taxon>fabids</taxon>
        <taxon>Fabales</taxon>
        <taxon>Fabaceae</taxon>
        <taxon>Papilionoideae</taxon>
        <taxon>50 kb inversion clade</taxon>
        <taxon>NPAAA clade</taxon>
        <taxon>indigoferoid/millettioid clade</taxon>
        <taxon>Phaseoleae</taxon>
        <taxon>Mucuna</taxon>
    </lineage>
</organism>
<evidence type="ECO:0000256" key="1">
    <source>
        <dbReference type="SAM" id="MobiDB-lite"/>
    </source>
</evidence>
<feature type="compositionally biased region" description="Polar residues" evidence="1">
    <location>
        <begin position="24"/>
        <end position="40"/>
    </location>
</feature>
<dbReference type="EMBL" id="QJKJ01001965">
    <property type="protein sequence ID" value="RDY04992.1"/>
    <property type="molecule type" value="Genomic_DNA"/>
</dbReference>
<feature type="region of interest" description="Disordered" evidence="1">
    <location>
        <begin position="1"/>
        <end position="61"/>
    </location>
</feature>
<feature type="non-terminal residue" evidence="2">
    <location>
        <position position="156"/>
    </location>
</feature>
<reference evidence="2" key="1">
    <citation type="submission" date="2018-05" db="EMBL/GenBank/DDBJ databases">
        <title>Draft genome of Mucuna pruriens seed.</title>
        <authorList>
            <person name="Nnadi N.E."/>
            <person name="Vos R."/>
            <person name="Hasami M.H."/>
            <person name="Devisetty U.K."/>
            <person name="Aguiy J.C."/>
        </authorList>
    </citation>
    <scope>NUCLEOTIDE SEQUENCE [LARGE SCALE GENOMIC DNA]</scope>
    <source>
        <strain evidence="2">JCA_2017</strain>
    </source>
</reference>
<keyword evidence="3" id="KW-1185">Reference proteome</keyword>